<dbReference type="PANTHER" id="PTHR23028">
    <property type="entry name" value="ACETYLTRANSFERASE"/>
    <property type="match status" value="1"/>
</dbReference>
<comment type="similarity">
    <text evidence="2">Belongs to the acyltransferase 3 family.</text>
</comment>
<dbReference type="GO" id="GO:0016020">
    <property type="term" value="C:membrane"/>
    <property type="evidence" value="ECO:0007669"/>
    <property type="project" value="TreeGrafter"/>
</dbReference>
<feature type="transmembrane region" description="Helical" evidence="3">
    <location>
        <begin position="232"/>
        <end position="251"/>
    </location>
</feature>
<keyword evidence="6" id="KW-0378">Hydrolase</keyword>
<protein>
    <submittedName>
        <fullName evidence="6">Peptidoglycan/LPS O-acetylase OafA/YrhL, contains acyltransferase and SGNH-hydrolase domains</fullName>
    </submittedName>
</protein>
<feature type="transmembrane region" description="Helical" evidence="3">
    <location>
        <begin position="324"/>
        <end position="343"/>
    </location>
</feature>
<name>A0A1G8S7U5_9BACI</name>
<dbReference type="RefSeq" id="WP_093193058.1">
    <property type="nucleotide sequence ID" value="NZ_FNEV01000003.1"/>
</dbReference>
<dbReference type="AlphaFoldDB" id="A0A1G8S7U5"/>
<keyword evidence="6" id="KW-0012">Acyltransferase</keyword>
<proteinExistence type="inferred from homology"/>
<keyword evidence="3" id="KW-0472">Membrane</keyword>
<feature type="domain" description="Acyltransferase 3" evidence="4">
    <location>
        <begin position="10"/>
        <end position="340"/>
    </location>
</feature>
<feature type="transmembrane region" description="Helical" evidence="3">
    <location>
        <begin position="12"/>
        <end position="29"/>
    </location>
</feature>
<evidence type="ECO:0000259" key="5">
    <source>
        <dbReference type="Pfam" id="PF19040"/>
    </source>
</evidence>
<reference evidence="7" key="1">
    <citation type="submission" date="2016-10" db="EMBL/GenBank/DDBJ databases">
        <authorList>
            <person name="Varghese N."/>
            <person name="Submissions S."/>
        </authorList>
    </citation>
    <scope>NUCLEOTIDE SEQUENCE [LARGE SCALE GENOMIC DNA]</scope>
    <source>
        <strain evidence="7">DSM 4771</strain>
    </source>
</reference>
<dbReference type="GO" id="GO:0016747">
    <property type="term" value="F:acyltransferase activity, transferring groups other than amino-acyl groups"/>
    <property type="evidence" value="ECO:0007669"/>
    <property type="project" value="InterPro"/>
</dbReference>
<evidence type="ECO:0000256" key="2">
    <source>
        <dbReference type="ARBA" id="ARBA00007400"/>
    </source>
</evidence>
<feature type="transmembrane region" description="Helical" evidence="3">
    <location>
        <begin position="289"/>
        <end position="312"/>
    </location>
</feature>
<sequence>MNKDRHYRLELEGLRAVAALLVAMYHIWFNRVSGGVDVFFVVSGFLITTSLFFMYKREGTIHPFSYIVKLLKRLIPTAWTIGILTFVMSLVILPLYTRQQNLVEFVASLFYIQNWQLGFSANDYLAQNSEASPFQHFWALSIQFQFYLIWLLLFGIAVIIVRKTRLKDIRPSLTIMFGLLIFSSLTYSIYLTEVNQPFAYYHTFTRVWEFGVGGALALLIHKIKINQTLARSFSWVGLFGLISGGLLFQVSDVFPGYAALWPVLSAVLIIVSGQQAGPSSATGLLRTKPLVWFGGISYAFYLWHWPLLIGYYELTGTETVSVAHGFSIILVATALSYITIRFIETPIRIRSFNIAKTAATIGVLALTVLISAFLYQVTLQGTMARSVEDISKSFELDTHPGAMVTTYDGTLEPDVTLHEPFRPNLQNAYYDRSVLYEDKCILGGNETEPVVCDYGETEKDTHTIALVGGSHSAHWLPMLREALKDEPVKITTYLKGTCRFTTDRMEEYPECYDWFNSTKELLVENDPDLIFTVGDVGDHEEKYDRVQPGFIDAWKFFDEENIDLLLVRDTPWYKENVLDCIEENQGNAKEACRADRDEVTRTPSPLSQVEEKPDNVDTIDVNDYFCDDEECHYIVGNVVTHFDSHHITATFSRTLAPIMKPQVMESLGIN</sequence>
<feature type="domain" description="SGNH" evidence="5">
    <location>
        <begin position="450"/>
        <end position="661"/>
    </location>
</feature>
<feature type="transmembrane region" description="Helical" evidence="3">
    <location>
        <begin position="257"/>
        <end position="277"/>
    </location>
</feature>
<evidence type="ECO:0000313" key="7">
    <source>
        <dbReference type="Proteomes" id="UP000199225"/>
    </source>
</evidence>
<feature type="transmembrane region" description="Helical" evidence="3">
    <location>
        <begin position="355"/>
        <end position="375"/>
    </location>
</feature>
<feature type="transmembrane region" description="Helical" evidence="3">
    <location>
        <begin position="35"/>
        <end position="55"/>
    </location>
</feature>
<dbReference type="STRING" id="86666.SAMN04490247_1302"/>
<dbReference type="GO" id="GO:0009103">
    <property type="term" value="P:lipopolysaccharide biosynthetic process"/>
    <property type="evidence" value="ECO:0007669"/>
    <property type="project" value="TreeGrafter"/>
</dbReference>
<evidence type="ECO:0000259" key="4">
    <source>
        <dbReference type="Pfam" id="PF01757"/>
    </source>
</evidence>
<keyword evidence="6" id="KW-0808">Transferase</keyword>
<dbReference type="Pfam" id="PF19040">
    <property type="entry name" value="SGNH"/>
    <property type="match status" value="1"/>
</dbReference>
<feature type="transmembrane region" description="Helical" evidence="3">
    <location>
        <begin position="137"/>
        <end position="161"/>
    </location>
</feature>
<evidence type="ECO:0000313" key="6">
    <source>
        <dbReference type="EMBL" id="SDJ25314.1"/>
    </source>
</evidence>
<dbReference type="InterPro" id="IPR043968">
    <property type="entry name" value="SGNH"/>
</dbReference>
<feature type="transmembrane region" description="Helical" evidence="3">
    <location>
        <begin position="198"/>
        <end position="220"/>
    </location>
</feature>
<dbReference type="Proteomes" id="UP000199225">
    <property type="component" value="Unassembled WGS sequence"/>
</dbReference>
<comment type="subcellular location">
    <subcellularLocation>
        <location evidence="1">Membrane</location>
    </subcellularLocation>
</comment>
<dbReference type="OrthoDB" id="9796461at2"/>
<keyword evidence="3" id="KW-0812">Transmembrane</keyword>
<feature type="transmembrane region" description="Helical" evidence="3">
    <location>
        <begin position="173"/>
        <end position="192"/>
    </location>
</feature>
<evidence type="ECO:0000256" key="1">
    <source>
        <dbReference type="ARBA" id="ARBA00004370"/>
    </source>
</evidence>
<gene>
    <name evidence="6" type="ORF">SAMN04490247_1302</name>
</gene>
<feature type="transmembrane region" description="Helical" evidence="3">
    <location>
        <begin position="76"/>
        <end position="96"/>
    </location>
</feature>
<dbReference type="EMBL" id="FNEV01000003">
    <property type="protein sequence ID" value="SDJ25314.1"/>
    <property type="molecule type" value="Genomic_DNA"/>
</dbReference>
<dbReference type="InterPro" id="IPR050879">
    <property type="entry name" value="Acyltransferase_3"/>
</dbReference>
<evidence type="ECO:0000256" key="3">
    <source>
        <dbReference type="SAM" id="Phobius"/>
    </source>
</evidence>
<dbReference type="InterPro" id="IPR002656">
    <property type="entry name" value="Acyl_transf_3_dom"/>
</dbReference>
<dbReference type="Pfam" id="PF01757">
    <property type="entry name" value="Acyl_transf_3"/>
    <property type="match status" value="1"/>
</dbReference>
<keyword evidence="3" id="KW-1133">Transmembrane helix</keyword>
<keyword evidence="7" id="KW-1185">Reference proteome</keyword>
<organism evidence="6 7">
    <name type="scientific">Salimicrobium halophilum</name>
    <dbReference type="NCBI Taxonomy" id="86666"/>
    <lineage>
        <taxon>Bacteria</taxon>
        <taxon>Bacillati</taxon>
        <taxon>Bacillota</taxon>
        <taxon>Bacilli</taxon>
        <taxon>Bacillales</taxon>
        <taxon>Bacillaceae</taxon>
        <taxon>Salimicrobium</taxon>
    </lineage>
</organism>
<accession>A0A1G8S7U5</accession>
<dbReference type="PANTHER" id="PTHR23028:SF53">
    <property type="entry name" value="ACYL_TRANSF_3 DOMAIN-CONTAINING PROTEIN"/>
    <property type="match status" value="1"/>
</dbReference>
<dbReference type="GO" id="GO:0016787">
    <property type="term" value="F:hydrolase activity"/>
    <property type="evidence" value="ECO:0007669"/>
    <property type="project" value="UniProtKB-KW"/>
</dbReference>